<evidence type="ECO:0000256" key="1">
    <source>
        <dbReference type="ARBA" id="ARBA00006566"/>
    </source>
</evidence>
<evidence type="ECO:0000256" key="2">
    <source>
        <dbReference type="ARBA" id="ARBA00022679"/>
    </source>
</evidence>
<dbReference type="PRINTS" id="PR00473">
    <property type="entry name" value="GALCTOKINASE"/>
</dbReference>
<dbReference type="PROSITE" id="PS00106">
    <property type="entry name" value="GALACTOKINASE"/>
    <property type="match status" value="1"/>
</dbReference>
<dbReference type="InterPro" id="IPR020568">
    <property type="entry name" value="Ribosomal_Su5_D2-typ_SF"/>
</dbReference>
<gene>
    <name evidence="8" type="ORF">S01H4_38671</name>
</gene>
<evidence type="ECO:0008006" key="9">
    <source>
        <dbReference type="Google" id="ProtNLM"/>
    </source>
</evidence>
<dbReference type="GO" id="GO:0006012">
    <property type="term" value="P:galactose metabolic process"/>
    <property type="evidence" value="ECO:0007669"/>
    <property type="project" value="InterPro"/>
</dbReference>
<dbReference type="Pfam" id="PF10509">
    <property type="entry name" value="GalKase_gal_bdg"/>
    <property type="match status" value="1"/>
</dbReference>
<sequence length="174" mass="18972">MSGRPMSEKMNRLTTNVIETFRKTWSSAPDVISVAPGRVNLIGEHTDYTGGFVLPVAIDREIVFAAKKVPGNTITGFSIDFNEEASCQIGEYDPKHPCGWFRYVMGVLSELERINKTIEGFNFTVGGNVPIGSGLSSSGALEMAVNTAMECLLGFQLNDKEAALLCQRAENNFV</sequence>
<comment type="caution">
    <text evidence="8">The sequence shown here is derived from an EMBL/GenBank/DDBJ whole genome shotgun (WGS) entry which is preliminary data.</text>
</comment>
<evidence type="ECO:0000313" key="8">
    <source>
        <dbReference type="EMBL" id="GAG93340.1"/>
    </source>
</evidence>
<keyword evidence="2" id="KW-0808">Transferase</keyword>
<reference evidence="8" key="1">
    <citation type="journal article" date="2014" name="Front. Microbiol.">
        <title>High frequency of phylogenetically diverse reductive dehalogenase-homologous genes in deep subseafloor sedimentary metagenomes.</title>
        <authorList>
            <person name="Kawai M."/>
            <person name="Futagami T."/>
            <person name="Toyoda A."/>
            <person name="Takaki Y."/>
            <person name="Nishi S."/>
            <person name="Hori S."/>
            <person name="Arai W."/>
            <person name="Tsubouchi T."/>
            <person name="Morono Y."/>
            <person name="Uchiyama I."/>
            <person name="Ito T."/>
            <person name="Fujiyama A."/>
            <person name="Inagaki F."/>
            <person name="Takami H."/>
        </authorList>
    </citation>
    <scope>NUCLEOTIDE SEQUENCE</scope>
    <source>
        <strain evidence="8">Expedition CK06-06</strain>
    </source>
</reference>
<accession>X1BE93</accession>
<dbReference type="GO" id="GO:0004335">
    <property type="term" value="F:galactokinase activity"/>
    <property type="evidence" value="ECO:0007669"/>
    <property type="project" value="InterPro"/>
</dbReference>
<evidence type="ECO:0000259" key="6">
    <source>
        <dbReference type="Pfam" id="PF00288"/>
    </source>
</evidence>
<dbReference type="Pfam" id="PF00288">
    <property type="entry name" value="GHMP_kinases_N"/>
    <property type="match status" value="1"/>
</dbReference>
<feature type="domain" description="GHMP kinase N-terminal" evidence="6">
    <location>
        <begin position="103"/>
        <end position="173"/>
    </location>
</feature>
<evidence type="ECO:0000256" key="4">
    <source>
        <dbReference type="ARBA" id="ARBA00022777"/>
    </source>
</evidence>
<dbReference type="GO" id="GO:0005829">
    <property type="term" value="C:cytosol"/>
    <property type="evidence" value="ECO:0007669"/>
    <property type="project" value="TreeGrafter"/>
</dbReference>
<organism evidence="8">
    <name type="scientific">marine sediment metagenome</name>
    <dbReference type="NCBI Taxonomy" id="412755"/>
    <lineage>
        <taxon>unclassified sequences</taxon>
        <taxon>metagenomes</taxon>
        <taxon>ecological metagenomes</taxon>
    </lineage>
</organism>
<keyword evidence="3" id="KW-0547">Nucleotide-binding</keyword>
<dbReference type="InterPro" id="IPR006204">
    <property type="entry name" value="GHMP_kinase_N_dom"/>
</dbReference>
<evidence type="ECO:0000256" key="5">
    <source>
        <dbReference type="ARBA" id="ARBA00022840"/>
    </source>
</evidence>
<name>X1BE93_9ZZZZ</name>
<comment type="similarity">
    <text evidence="1">Belongs to the GHMP kinase family. GalK subfamily.</text>
</comment>
<dbReference type="Gene3D" id="3.30.230.10">
    <property type="match status" value="1"/>
</dbReference>
<dbReference type="InterPro" id="IPR014721">
    <property type="entry name" value="Ribsml_uS5_D2-typ_fold_subgr"/>
</dbReference>
<dbReference type="PRINTS" id="PR00959">
    <property type="entry name" value="MEVGALKINASE"/>
</dbReference>
<dbReference type="EMBL" id="BART01020873">
    <property type="protein sequence ID" value="GAG93340.1"/>
    <property type="molecule type" value="Genomic_DNA"/>
</dbReference>
<evidence type="ECO:0000259" key="7">
    <source>
        <dbReference type="Pfam" id="PF10509"/>
    </source>
</evidence>
<dbReference type="SUPFAM" id="SSF54211">
    <property type="entry name" value="Ribosomal protein S5 domain 2-like"/>
    <property type="match status" value="1"/>
</dbReference>
<feature type="non-terminal residue" evidence="8">
    <location>
        <position position="174"/>
    </location>
</feature>
<dbReference type="AlphaFoldDB" id="X1BE93"/>
<feature type="domain" description="Galactokinase N-terminal" evidence="7">
    <location>
        <begin position="19"/>
        <end position="68"/>
    </location>
</feature>
<proteinExistence type="inferred from homology"/>
<dbReference type="InterPro" id="IPR019741">
    <property type="entry name" value="Galactokinase_CS"/>
</dbReference>
<dbReference type="InterPro" id="IPR019539">
    <property type="entry name" value="GalKase_N"/>
</dbReference>
<keyword evidence="4" id="KW-0418">Kinase</keyword>
<dbReference type="GO" id="GO:0005524">
    <property type="term" value="F:ATP binding"/>
    <property type="evidence" value="ECO:0007669"/>
    <property type="project" value="UniProtKB-KW"/>
</dbReference>
<evidence type="ECO:0000256" key="3">
    <source>
        <dbReference type="ARBA" id="ARBA00022741"/>
    </source>
</evidence>
<dbReference type="InterPro" id="IPR006203">
    <property type="entry name" value="GHMP_knse_ATP-bd_CS"/>
</dbReference>
<dbReference type="PANTHER" id="PTHR10457:SF7">
    <property type="entry name" value="GALACTOKINASE-RELATED"/>
    <property type="match status" value="1"/>
</dbReference>
<dbReference type="InterPro" id="IPR000705">
    <property type="entry name" value="Galactokinase"/>
</dbReference>
<dbReference type="PROSITE" id="PS00627">
    <property type="entry name" value="GHMP_KINASES_ATP"/>
    <property type="match status" value="1"/>
</dbReference>
<dbReference type="PANTHER" id="PTHR10457">
    <property type="entry name" value="MEVALONATE KINASE/GALACTOKINASE"/>
    <property type="match status" value="1"/>
</dbReference>
<protein>
    <recommendedName>
        <fullName evidence="9">Galactokinase N-terminal domain-containing protein</fullName>
    </recommendedName>
</protein>
<keyword evidence="5" id="KW-0067">ATP-binding</keyword>